<dbReference type="Proteomes" id="UP000254209">
    <property type="component" value="Unassembled WGS sequence"/>
</dbReference>
<protein>
    <submittedName>
        <fullName evidence="1">Uncharacterized protein</fullName>
    </submittedName>
</protein>
<proteinExistence type="predicted"/>
<name>A0A376BNN8_9NEIS</name>
<dbReference type="AlphaFoldDB" id="A0A376BNN8"/>
<keyword evidence="2" id="KW-1185">Reference proteome</keyword>
<dbReference type="STRING" id="1120980.GCA_000745955_02477"/>
<dbReference type="OrthoDB" id="5431733at2"/>
<dbReference type="EMBL" id="UFSO01000002">
    <property type="protein sequence ID" value="SSY71253.1"/>
    <property type="molecule type" value="Genomic_DNA"/>
</dbReference>
<dbReference type="RefSeq" id="WP_034295511.1">
    <property type="nucleotide sequence ID" value="NZ_CP091519.2"/>
</dbReference>
<sequence length="120" mass="13788">MYFVDRSVVVLKPTQAFVDWLNQLNDDDEQMPDLTLNQVRSNCTTFLIPQFDEPEQAVAYIGERYQAILDAELSGWLGDDDDLPEERDFALFTEFFELEIHDTVLDLEVADLQVSPVVGE</sequence>
<reference evidence="1 2" key="1">
    <citation type="submission" date="2018-06" db="EMBL/GenBank/DDBJ databases">
        <authorList>
            <consortium name="Pathogen Informatics"/>
            <person name="Doyle S."/>
        </authorList>
    </citation>
    <scope>NUCLEOTIDE SEQUENCE [LARGE SCALE GENOMIC DNA]</scope>
    <source>
        <strain evidence="1 2">NCTC10283</strain>
    </source>
</reference>
<organism evidence="1 2">
    <name type="scientific">Alysiella crassa</name>
    <dbReference type="NCBI Taxonomy" id="153491"/>
    <lineage>
        <taxon>Bacteria</taxon>
        <taxon>Pseudomonadati</taxon>
        <taxon>Pseudomonadota</taxon>
        <taxon>Betaproteobacteria</taxon>
        <taxon>Neisseriales</taxon>
        <taxon>Neisseriaceae</taxon>
        <taxon>Alysiella</taxon>
    </lineage>
</organism>
<evidence type="ECO:0000313" key="1">
    <source>
        <dbReference type="EMBL" id="SSY71253.1"/>
    </source>
</evidence>
<evidence type="ECO:0000313" key="2">
    <source>
        <dbReference type="Proteomes" id="UP000254209"/>
    </source>
</evidence>
<accession>A0A376BNN8</accession>
<gene>
    <name evidence="1" type="ORF">NCTC10283_01395</name>
</gene>